<dbReference type="RefSeq" id="WP_190131529.1">
    <property type="nucleotide sequence ID" value="NZ_BNBD01000010.1"/>
</dbReference>
<evidence type="ECO:0008006" key="3">
    <source>
        <dbReference type="Google" id="ProtNLM"/>
    </source>
</evidence>
<dbReference type="InterPro" id="IPR023393">
    <property type="entry name" value="START-like_dom_sf"/>
</dbReference>
<name>A0A919B7L4_9ACTN</name>
<dbReference type="AlphaFoldDB" id="A0A919B7L4"/>
<proteinExistence type="predicted"/>
<organism evidence="1 2">
    <name type="scientific">Streptomyces mashuensis</name>
    <dbReference type="NCBI Taxonomy" id="33904"/>
    <lineage>
        <taxon>Bacteria</taxon>
        <taxon>Bacillati</taxon>
        <taxon>Actinomycetota</taxon>
        <taxon>Actinomycetes</taxon>
        <taxon>Kitasatosporales</taxon>
        <taxon>Streptomycetaceae</taxon>
        <taxon>Streptomyces</taxon>
    </lineage>
</organism>
<dbReference type="SUPFAM" id="SSF55961">
    <property type="entry name" value="Bet v1-like"/>
    <property type="match status" value="1"/>
</dbReference>
<reference evidence="1" key="2">
    <citation type="submission" date="2020-09" db="EMBL/GenBank/DDBJ databases">
        <authorList>
            <person name="Sun Q."/>
            <person name="Ohkuma M."/>
        </authorList>
    </citation>
    <scope>NUCLEOTIDE SEQUENCE</scope>
    <source>
        <strain evidence="1">JCM 4059</strain>
    </source>
</reference>
<dbReference type="CDD" id="cd07812">
    <property type="entry name" value="SRPBCC"/>
    <property type="match status" value="1"/>
</dbReference>
<evidence type="ECO:0000313" key="1">
    <source>
        <dbReference type="EMBL" id="GHF59085.1"/>
    </source>
</evidence>
<dbReference type="InterPro" id="IPR019587">
    <property type="entry name" value="Polyketide_cyclase/dehydratase"/>
</dbReference>
<accession>A0A919B7L4</accession>
<protein>
    <recommendedName>
        <fullName evidence="3">Polyketide cyclase</fullName>
    </recommendedName>
</protein>
<dbReference type="EMBL" id="BNBD01000010">
    <property type="protein sequence ID" value="GHF59085.1"/>
    <property type="molecule type" value="Genomic_DNA"/>
</dbReference>
<dbReference type="Pfam" id="PF10604">
    <property type="entry name" value="Polyketide_cyc2"/>
    <property type="match status" value="1"/>
</dbReference>
<reference evidence="1" key="1">
    <citation type="journal article" date="2014" name="Int. J. Syst. Evol. Microbiol.">
        <title>Complete genome sequence of Corynebacterium casei LMG S-19264T (=DSM 44701T), isolated from a smear-ripened cheese.</title>
        <authorList>
            <consortium name="US DOE Joint Genome Institute (JGI-PGF)"/>
            <person name="Walter F."/>
            <person name="Albersmeier A."/>
            <person name="Kalinowski J."/>
            <person name="Ruckert C."/>
        </authorList>
    </citation>
    <scope>NUCLEOTIDE SEQUENCE</scope>
    <source>
        <strain evidence="1">JCM 4059</strain>
    </source>
</reference>
<keyword evidence="2" id="KW-1185">Reference proteome</keyword>
<gene>
    <name evidence="1" type="ORF">GCM10010218_45620</name>
</gene>
<dbReference type="Proteomes" id="UP000638313">
    <property type="component" value="Unassembled WGS sequence"/>
</dbReference>
<evidence type="ECO:0000313" key="2">
    <source>
        <dbReference type="Proteomes" id="UP000638313"/>
    </source>
</evidence>
<sequence>MTVRFEEGLTLSEEIHLAASPAEVWKLVTDIELPTRFSPELKRVEWLDGATEPAVGARFAGHNENEHVGAWETHSQVVGLEHERRFAWAISVPDGRYGDSSPEAPIATWSFDLVPEDGGTLLRQTVVIGPARSGVTVAIEQNPERAERIAEGRVAMLRGGMRATLEGVRELVSG</sequence>
<dbReference type="Gene3D" id="3.30.530.20">
    <property type="match status" value="1"/>
</dbReference>
<comment type="caution">
    <text evidence="1">The sequence shown here is derived from an EMBL/GenBank/DDBJ whole genome shotgun (WGS) entry which is preliminary data.</text>
</comment>